<evidence type="ECO:0000256" key="1">
    <source>
        <dbReference type="SAM" id="Phobius"/>
    </source>
</evidence>
<feature type="transmembrane region" description="Helical" evidence="1">
    <location>
        <begin position="208"/>
        <end position="229"/>
    </location>
</feature>
<keyword evidence="1" id="KW-0472">Membrane</keyword>
<dbReference type="AlphaFoldDB" id="A0A845GPW2"/>
<accession>A0A845GPW2</accession>
<organism evidence="2 3">
    <name type="scientific">Duganella vulcania</name>
    <dbReference type="NCBI Taxonomy" id="2692166"/>
    <lineage>
        <taxon>Bacteria</taxon>
        <taxon>Pseudomonadati</taxon>
        <taxon>Pseudomonadota</taxon>
        <taxon>Betaproteobacteria</taxon>
        <taxon>Burkholderiales</taxon>
        <taxon>Oxalobacteraceae</taxon>
        <taxon>Telluria group</taxon>
        <taxon>Duganella</taxon>
    </lineage>
</organism>
<feature type="transmembrane region" description="Helical" evidence="1">
    <location>
        <begin position="161"/>
        <end position="187"/>
    </location>
</feature>
<dbReference type="EMBL" id="WWCX01000027">
    <property type="protein sequence ID" value="MYM95452.1"/>
    <property type="molecule type" value="Genomic_DNA"/>
</dbReference>
<dbReference type="RefSeq" id="WP_217431986.1">
    <property type="nucleotide sequence ID" value="NZ_WWCX01000027.1"/>
</dbReference>
<keyword evidence="1" id="KW-0812">Transmembrane</keyword>
<reference evidence="2" key="1">
    <citation type="submission" date="2019-12" db="EMBL/GenBank/DDBJ databases">
        <title>Novel species isolated from a subtropical stream in China.</title>
        <authorList>
            <person name="Lu H."/>
        </authorList>
    </citation>
    <scope>NUCLEOTIDE SEQUENCE [LARGE SCALE GENOMIC DNA]</scope>
    <source>
        <strain evidence="2">FT81W</strain>
    </source>
</reference>
<dbReference type="Proteomes" id="UP000447355">
    <property type="component" value="Unassembled WGS sequence"/>
</dbReference>
<proteinExistence type="predicted"/>
<feature type="transmembrane region" description="Helical" evidence="1">
    <location>
        <begin position="104"/>
        <end position="121"/>
    </location>
</feature>
<comment type="caution">
    <text evidence="2">The sequence shown here is derived from an EMBL/GenBank/DDBJ whole genome shotgun (WGS) entry which is preliminary data.</text>
</comment>
<sequence length="287" mass="31420">MLNQPDYSRYDQEQLRQIRRSIDAERFPERVAQIEARLAELAAQPSVSAASPAAAAAAAVADRPRADPASYRPAMRRAAKVMACVAVVDVAAGIWNAVHGMGSMFNIDVSSLVVMLLLAFGGLRIAVVLRWLSMVGVPMLAVWPLVVFFQPLDLTLTQLALQPSACVINFLLPMFKSGMSLWMLYLLSDPAIRQARAFEGRKPYDMRVPLALGALLLAGYGVMFFTLMMGERGRHAEQLAAQKEGAKYRYHVNNIRVMGSSNGTVVSATVVVWNGTFVGGMDVSWQE</sequence>
<protein>
    <submittedName>
        <fullName evidence="2">Uncharacterized protein</fullName>
    </submittedName>
</protein>
<name>A0A845GPW2_9BURK</name>
<evidence type="ECO:0000313" key="3">
    <source>
        <dbReference type="Proteomes" id="UP000447355"/>
    </source>
</evidence>
<gene>
    <name evidence="2" type="ORF">GTP90_16415</name>
</gene>
<keyword evidence="1" id="KW-1133">Transmembrane helix</keyword>
<feature type="transmembrane region" description="Helical" evidence="1">
    <location>
        <begin position="78"/>
        <end position="98"/>
    </location>
</feature>
<evidence type="ECO:0000313" key="2">
    <source>
        <dbReference type="EMBL" id="MYM95452.1"/>
    </source>
</evidence>
<feature type="transmembrane region" description="Helical" evidence="1">
    <location>
        <begin position="128"/>
        <end position="149"/>
    </location>
</feature>